<dbReference type="Pfam" id="PF22191">
    <property type="entry name" value="IBR_1"/>
    <property type="match status" value="1"/>
</dbReference>
<dbReference type="EMBL" id="KN820213">
    <property type="protein sequence ID" value="KIJ06678.1"/>
    <property type="molecule type" value="Genomic_DNA"/>
</dbReference>
<dbReference type="Pfam" id="PF21235">
    <property type="entry name" value="UBA_ARI1"/>
    <property type="match status" value="1"/>
</dbReference>
<feature type="domain" description="RING-type" evidence="11">
    <location>
        <begin position="175"/>
        <end position="218"/>
    </location>
</feature>
<evidence type="ECO:0000256" key="4">
    <source>
        <dbReference type="ARBA" id="ARBA00022723"/>
    </source>
</evidence>
<dbReference type="Gene3D" id="3.30.40.10">
    <property type="entry name" value="Zinc/RING finger domain, C3HC4 (zinc finger)"/>
    <property type="match status" value="1"/>
</dbReference>
<evidence type="ECO:0000259" key="11">
    <source>
        <dbReference type="PROSITE" id="PS50089"/>
    </source>
</evidence>
<organism evidence="13 14">
    <name type="scientific">Paxillus involutus ATCC 200175</name>
    <dbReference type="NCBI Taxonomy" id="664439"/>
    <lineage>
        <taxon>Eukaryota</taxon>
        <taxon>Fungi</taxon>
        <taxon>Dikarya</taxon>
        <taxon>Basidiomycota</taxon>
        <taxon>Agaricomycotina</taxon>
        <taxon>Agaricomycetes</taxon>
        <taxon>Agaricomycetidae</taxon>
        <taxon>Boletales</taxon>
        <taxon>Paxilineae</taxon>
        <taxon>Paxillaceae</taxon>
        <taxon>Paxillus</taxon>
    </lineage>
</organism>
<keyword evidence="5" id="KW-0677">Repeat</keyword>
<keyword evidence="4" id="KW-0479">Metal-binding</keyword>
<name>A0A0C9T5Y1_PAXIN</name>
<reference evidence="14" key="2">
    <citation type="submission" date="2015-01" db="EMBL/GenBank/DDBJ databases">
        <title>Evolutionary Origins and Diversification of the Mycorrhizal Mutualists.</title>
        <authorList>
            <consortium name="DOE Joint Genome Institute"/>
            <consortium name="Mycorrhizal Genomics Consortium"/>
            <person name="Kohler A."/>
            <person name="Kuo A."/>
            <person name="Nagy L.G."/>
            <person name="Floudas D."/>
            <person name="Copeland A."/>
            <person name="Barry K.W."/>
            <person name="Cichocki N."/>
            <person name="Veneault-Fourrey C."/>
            <person name="LaButti K."/>
            <person name="Lindquist E.A."/>
            <person name="Lipzen A."/>
            <person name="Lundell T."/>
            <person name="Morin E."/>
            <person name="Murat C."/>
            <person name="Riley R."/>
            <person name="Ohm R."/>
            <person name="Sun H."/>
            <person name="Tunlid A."/>
            <person name="Henrissat B."/>
            <person name="Grigoriev I.V."/>
            <person name="Hibbett D.S."/>
            <person name="Martin F."/>
        </authorList>
    </citation>
    <scope>NUCLEOTIDE SEQUENCE [LARGE SCALE GENOMIC DNA]</scope>
    <source>
        <strain evidence="14">ATCC 200175</strain>
    </source>
</reference>
<feature type="region of interest" description="Disordered" evidence="10">
    <location>
        <begin position="131"/>
        <end position="167"/>
    </location>
</feature>
<dbReference type="Proteomes" id="UP000053647">
    <property type="component" value="Unassembled WGS sequence"/>
</dbReference>
<evidence type="ECO:0000256" key="8">
    <source>
        <dbReference type="ARBA" id="ARBA00022833"/>
    </source>
</evidence>
<dbReference type="InterPro" id="IPR002867">
    <property type="entry name" value="IBR_dom"/>
</dbReference>
<dbReference type="PROSITE" id="PS51873">
    <property type="entry name" value="TRIAD"/>
    <property type="match status" value="1"/>
</dbReference>
<dbReference type="AlphaFoldDB" id="A0A0C9T5Y1"/>
<accession>A0A0C9T5Y1</accession>
<keyword evidence="7" id="KW-0833">Ubl conjugation pathway</keyword>
<comment type="catalytic activity">
    <reaction evidence="1">
        <text>[E2 ubiquitin-conjugating enzyme]-S-ubiquitinyl-L-cysteine + [acceptor protein]-L-lysine = [E2 ubiquitin-conjugating enzyme]-L-cysteine + [acceptor protein]-N(6)-ubiquitinyl-L-lysine.</text>
        <dbReference type="EC" id="2.3.2.31"/>
    </reaction>
</comment>
<keyword evidence="6 9" id="KW-0863">Zinc-finger</keyword>
<dbReference type="PANTHER" id="PTHR11685">
    <property type="entry name" value="RBR FAMILY RING FINGER AND IBR DOMAIN-CONTAINING"/>
    <property type="match status" value="1"/>
</dbReference>
<dbReference type="FunFam" id="3.30.40.10:FF:000019">
    <property type="entry name" value="RBR-type E3 ubiquitin transferase"/>
    <property type="match status" value="1"/>
</dbReference>
<keyword evidence="14" id="KW-1185">Reference proteome</keyword>
<dbReference type="CDD" id="cd20346">
    <property type="entry name" value="BRcat_RBR_ANKIB1"/>
    <property type="match status" value="1"/>
</dbReference>
<proteinExistence type="predicted"/>
<dbReference type="InterPro" id="IPR031127">
    <property type="entry name" value="E3_UB_ligase_RBR"/>
</dbReference>
<evidence type="ECO:0000256" key="6">
    <source>
        <dbReference type="ARBA" id="ARBA00022771"/>
    </source>
</evidence>
<dbReference type="InterPro" id="IPR045840">
    <property type="entry name" value="Ariadne"/>
</dbReference>
<evidence type="ECO:0000256" key="10">
    <source>
        <dbReference type="SAM" id="MobiDB-lite"/>
    </source>
</evidence>
<evidence type="ECO:0000313" key="14">
    <source>
        <dbReference type="Proteomes" id="UP000053647"/>
    </source>
</evidence>
<dbReference type="Pfam" id="PF19422">
    <property type="entry name" value="Ariadne"/>
    <property type="match status" value="1"/>
</dbReference>
<feature type="region of interest" description="Disordered" evidence="10">
    <location>
        <begin position="1"/>
        <end position="49"/>
    </location>
</feature>
<feature type="domain" description="RING-type" evidence="12">
    <location>
        <begin position="171"/>
        <end position="392"/>
    </location>
</feature>
<dbReference type="CDD" id="cd20356">
    <property type="entry name" value="Rcat_RBR_HHARI-like"/>
    <property type="match status" value="1"/>
</dbReference>
<evidence type="ECO:0000259" key="12">
    <source>
        <dbReference type="PROSITE" id="PS51873"/>
    </source>
</evidence>
<dbReference type="HOGENOM" id="CLU_009823_4_1_1"/>
<dbReference type="SUPFAM" id="SSF57850">
    <property type="entry name" value="RING/U-box"/>
    <property type="match status" value="2"/>
</dbReference>
<feature type="compositionally biased region" description="Low complexity" evidence="10">
    <location>
        <begin position="143"/>
        <end position="157"/>
    </location>
</feature>
<evidence type="ECO:0000256" key="1">
    <source>
        <dbReference type="ARBA" id="ARBA00001798"/>
    </source>
</evidence>
<dbReference type="InterPro" id="IPR013083">
    <property type="entry name" value="Znf_RING/FYVE/PHD"/>
</dbReference>
<dbReference type="Pfam" id="PF00097">
    <property type="entry name" value="zf-C3HC4"/>
    <property type="match status" value="1"/>
</dbReference>
<sequence length="562" mass="63437">MSSDYDYSDEDADYYDDEDEDMMSTEEDGKHAPPPPGSAPSDDEMDMDDFRVPQRAVRKAYEVEHEPLPQSAVEKLMSADVEHISGIFGVEASTAALLLRNMNWNKERLIEKYMDNASGVSVAAGISIPSRKSLSPSLAGPERSQSASSSARSGGLRRPIRQTPVPTPKPEPFVCPICYDDSQTAFSALACDHKFCAGCWNAYATSKIREEGEHAIRCMAEGCALITPDSFVRTTLAEDTATWERFNELLVRHFVASNPSLKYCPYPSCTFTVMCSAAASRSSLTTIVPTVSCGASVNPPHTFCFGCPIEVDHRPVICGVAKMWLRKCRDDSETANWIKSNTKECAKCQSTIEKNGGCNHMTCKKCKHEFCWVCMGPWSEHGTAWYSCNRYDEKAGIDARDAQSKSRASLERYLHYYNRWANHEQSAKLSVELYTKTEKKMEEMQITSDLTWIEVQFMKKAVDEVEKCRMTLKWTYAMAYYLEKGNQKELFEDNQRDLERAVEDLSELLESSIDTEAISTLRQKVTDKTVYVSKRNEIMLDDTAKGFQEGRWTWNVSVEGFD</sequence>
<evidence type="ECO:0000256" key="3">
    <source>
        <dbReference type="ARBA" id="ARBA00022679"/>
    </source>
</evidence>
<dbReference type="PROSITE" id="PS50089">
    <property type="entry name" value="ZF_RING_2"/>
    <property type="match status" value="1"/>
</dbReference>
<dbReference type="EC" id="2.3.2.31" evidence="2"/>
<evidence type="ECO:0000256" key="2">
    <source>
        <dbReference type="ARBA" id="ARBA00012251"/>
    </source>
</evidence>
<evidence type="ECO:0000256" key="5">
    <source>
        <dbReference type="ARBA" id="ARBA00022737"/>
    </source>
</evidence>
<keyword evidence="8" id="KW-0862">Zinc</keyword>
<dbReference type="GO" id="GO:0061630">
    <property type="term" value="F:ubiquitin protein ligase activity"/>
    <property type="evidence" value="ECO:0007669"/>
    <property type="project" value="UniProtKB-EC"/>
</dbReference>
<protein>
    <recommendedName>
        <fullName evidence="2">RBR-type E3 ubiquitin transferase</fullName>
        <ecNumber evidence="2">2.3.2.31</ecNumber>
    </recommendedName>
</protein>
<dbReference type="InterPro" id="IPR048962">
    <property type="entry name" value="ARIH1-like_UBL"/>
</dbReference>
<dbReference type="InterPro" id="IPR001841">
    <property type="entry name" value="Znf_RING"/>
</dbReference>
<keyword evidence="3" id="KW-0808">Transferase</keyword>
<dbReference type="InterPro" id="IPR018957">
    <property type="entry name" value="Znf_C3HC4_RING-type"/>
</dbReference>
<dbReference type="PROSITE" id="PS00518">
    <property type="entry name" value="ZF_RING_1"/>
    <property type="match status" value="1"/>
</dbReference>
<dbReference type="Pfam" id="PF01485">
    <property type="entry name" value="IBR"/>
    <property type="match status" value="1"/>
</dbReference>
<dbReference type="InterPro" id="IPR044066">
    <property type="entry name" value="TRIAD_supradom"/>
</dbReference>
<gene>
    <name evidence="13" type="ORF">PAXINDRAFT_20127</name>
</gene>
<dbReference type="GO" id="GO:0016567">
    <property type="term" value="P:protein ubiquitination"/>
    <property type="evidence" value="ECO:0007669"/>
    <property type="project" value="InterPro"/>
</dbReference>
<dbReference type="SMART" id="SM00647">
    <property type="entry name" value="IBR"/>
    <property type="match status" value="2"/>
</dbReference>
<dbReference type="Gene3D" id="1.20.120.1750">
    <property type="match status" value="1"/>
</dbReference>
<evidence type="ECO:0000313" key="13">
    <source>
        <dbReference type="EMBL" id="KIJ06678.1"/>
    </source>
</evidence>
<evidence type="ECO:0000256" key="7">
    <source>
        <dbReference type="ARBA" id="ARBA00022786"/>
    </source>
</evidence>
<evidence type="ECO:0000256" key="9">
    <source>
        <dbReference type="PROSITE-ProRule" id="PRU00175"/>
    </source>
</evidence>
<dbReference type="OrthoDB" id="10009520at2759"/>
<reference evidence="13 14" key="1">
    <citation type="submission" date="2014-06" db="EMBL/GenBank/DDBJ databases">
        <authorList>
            <consortium name="DOE Joint Genome Institute"/>
            <person name="Kuo A."/>
            <person name="Kohler A."/>
            <person name="Nagy L.G."/>
            <person name="Floudas D."/>
            <person name="Copeland A."/>
            <person name="Barry K.W."/>
            <person name="Cichocki N."/>
            <person name="Veneault-Fourrey C."/>
            <person name="LaButti K."/>
            <person name="Lindquist E.A."/>
            <person name="Lipzen A."/>
            <person name="Lundell T."/>
            <person name="Morin E."/>
            <person name="Murat C."/>
            <person name="Sun H."/>
            <person name="Tunlid A."/>
            <person name="Henrissat B."/>
            <person name="Grigoriev I.V."/>
            <person name="Hibbett D.S."/>
            <person name="Martin F."/>
            <person name="Nordberg H.P."/>
            <person name="Cantor M.N."/>
            <person name="Hua S.X."/>
        </authorList>
    </citation>
    <scope>NUCLEOTIDE SEQUENCE [LARGE SCALE GENOMIC DNA]</scope>
    <source>
        <strain evidence="13 14">ATCC 200175</strain>
    </source>
</reference>
<dbReference type="InterPro" id="IPR017907">
    <property type="entry name" value="Znf_RING_CS"/>
</dbReference>
<feature type="compositionally biased region" description="Acidic residues" evidence="10">
    <location>
        <begin position="1"/>
        <end position="26"/>
    </location>
</feature>
<dbReference type="GO" id="GO:0008270">
    <property type="term" value="F:zinc ion binding"/>
    <property type="evidence" value="ECO:0007669"/>
    <property type="project" value="UniProtKB-KW"/>
</dbReference>
<dbReference type="FunFam" id="1.20.120.1750:FF:000007">
    <property type="entry name" value="RBR-type E3 ubiquitin transferase"/>
    <property type="match status" value="1"/>
</dbReference>